<sequence length="57" mass="6138">MSSNSMSRTRSGFATAIRIFTTFSAGCLRMTVSGDEGKYTVANLQASFPSPVPARQF</sequence>
<reference evidence="1 2" key="1">
    <citation type="journal article" date="2019" name="Nat. Ecol. Evol.">
        <title>Megaphylogeny resolves global patterns of mushroom evolution.</title>
        <authorList>
            <person name="Varga T."/>
            <person name="Krizsan K."/>
            <person name="Foldi C."/>
            <person name="Dima B."/>
            <person name="Sanchez-Garcia M."/>
            <person name="Sanchez-Ramirez S."/>
            <person name="Szollosi G.J."/>
            <person name="Szarkandi J.G."/>
            <person name="Papp V."/>
            <person name="Albert L."/>
            <person name="Andreopoulos W."/>
            <person name="Angelini C."/>
            <person name="Antonin V."/>
            <person name="Barry K.W."/>
            <person name="Bougher N.L."/>
            <person name="Buchanan P."/>
            <person name="Buyck B."/>
            <person name="Bense V."/>
            <person name="Catcheside P."/>
            <person name="Chovatia M."/>
            <person name="Cooper J."/>
            <person name="Damon W."/>
            <person name="Desjardin D."/>
            <person name="Finy P."/>
            <person name="Geml J."/>
            <person name="Haridas S."/>
            <person name="Hughes K."/>
            <person name="Justo A."/>
            <person name="Karasinski D."/>
            <person name="Kautmanova I."/>
            <person name="Kiss B."/>
            <person name="Kocsube S."/>
            <person name="Kotiranta H."/>
            <person name="LaButti K.M."/>
            <person name="Lechner B.E."/>
            <person name="Liimatainen K."/>
            <person name="Lipzen A."/>
            <person name="Lukacs Z."/>
            <person name="Mihaltcheva S."/>
            <person name="Morgado L.N."/>
            <person name="Niskanen T."/>
            <person name="Noordeloos M.E."/>
            <person name="Ohm R.A."/>
            <person name="Ortiz-Santana B."/>
            <person name="Ovrebo C."/>
            <person name="Racz N."/>
            <person name="Riley R."/>
            <person name="Savchenko A."/>
            <person name="Shiryaev A."/>
            <person name="Soop K."/>
            <person name="Spirin V."/>
            <person name="Szebenyi C."/>
            <person name="Tomsovsky M."/>
            <person name="Tulloss R.E."/>
            <person name="Uehling J."/>
            <person name="Grigoriev I.V."/>
            <person name="Vagvolgyi C."/>
            <person name="Papp T."/>
            <person name="Martin F.M."/>
            <person name="Miettinen O."/>
            <person name="Hibbett D.S."/>
            <person name="Nagy L.G."/>
        </authorList>
    </citation>
    <scope>NUCLEOTIDE SEQUENCE [LARGE SCALE GENOMIC DNA]</scope>
    <source>
        <strain evidence="1 2">CBS 962.96</strain>
    </source>
</reference>
<gene>
    <name evidence="1" type="ORF">K435DRAFT_197667</name>
</gene>
<dbReference type="EMBL" id="ML181234">
    <property type="protein sequence ID" value="THU76049.1"/>
    <property type="molecule type" value="Genomic_DNA"/>
</dbReference>
<organism evidence="1 2">
    <name type="scientific">Dendrothele bispora (strain CBS 962.96)</name>
    <dbReference type="NCBI Taxonomy" id="1314807"/>
    <lineage>
        <taxon>Eukaryota</taxon>
        <taxon>Fungi</taxon>
        <taxon>Dikarya</taxon>
        <taxon>Basidiomycota</taxon>
        <taxon>Agaricomycotina</taxon>
        <taxon>Agaricomycetes</taxon>
        <taxon>Agaricomycetidae</taxon>
        <taxon>Agaricales</taxon>
        <taxon>Agaricales incertae sedis</taxon>
        <taxon>Dendrothele</taxon>
    </lineage>
</organism>
<accession>A0A4S8KKN7</accession>
<proteinExistence type="predicted"/>
<keyword evidence="2" id="KW-1185">Reference proteome</keyword>
<protein>
    <submittedName>
        <fullName evidence="1">Uncharacterized protein</fullName>
    </submittedName>
</protein>
<dbReference type="Proteomes" id="UP000297245">
    <property type="component" value="Unassembled WGS sequence"/>
</dbReference>
<evidence type="ECO:0000313" key="1">
    <source>
        <dbReference type="EMBL" id="THU76049.1"/>
    </source>
</evidence>
<dbReference type="AlphaFoldDB" id="A0A4S8KKN7"/>
<evidence type="ECO:0000313" key="2">
    <source>
        <dbReference type="Proteomes" id="UP000297245"/>
    </source>
</evidence>
<name>A0A4S8KKN7_DENBC</name>